<accession>A0A9X1ZGI1</accession>
<keyword evidence="3" id="KW-1185">Reference proteome</keyword>
<organism evidence="2 3">
    <name type="scientific">Shewanella gaetbuli</name>
    <dbReference type="NCBI Taxonomy" id="220752"/>
    <lineage>
        <taxon>Bacteria</taxon>
        <taxon>Pseudomonadati</taxon>
        <taxon>Pseudomonadota</taxon>
        <taxon>Gammaproteobacteria</taxon>
        <taxon>Alteromonadales</taxon>
        <taxon>Shewanellaceae</taxon>
        <taxon>Shewanella</taxon>
    </lineage>
</organism>
<dbReference type="AlphaFoldDB" id="A0A9X1ZGI1"/>
<sequence>MIKWLKVLHLGGLILLIIGCYVLFSSQLSQQASGMLIIASLIGLGLIMMAPFPVALVIEWAQKQDQISSAAKHSVKENQDD</sequence>
<comment type="caution">
    <text evidence="2">The sequence shown here is derived from an EMBL/GenBank/DDBJ whole genome shotgun (WGS) entry which is preliminary data.</text>
</comment>
<dbReference type="Proteomes" id="UP001139333">
    <property type="component" value="Unassembled WGS sequence"/>
</dbReference>
<feature type="transmembrane region" description="Helical" evidence="1">
    <location>
        <begin position="36"/>
        <end position="58"/>
    </location>
</feature>
<keyword evidence="1" id="KW-1133">Transmembrane helix</keyword>
<feature type="transmembrane region" description="Helical" evidence="1">
    <location>
        <begin position="7"/>
        <end position="24"/>
    </location>
</feature>
<evidence type="ECO:0000313" key="2">
    <source>
        <dbReference type="EMBL" id="MCL1141263.1"/>
    </source>
</evidence>
<dbReference type="PROSITE" id="PS51257">
    <property type="entry name" value="PROKAR_LIPOPROTEIN"/>
    <property type="match status" value="1"/>
</dbReference>
<reference evidence="2" key="1">
    <citation type="submission" date="2022-01" db="EMBL/GenBank/DDBJ databases">
        <title>Whole genome-based taxonomy of the Shewanellaceae.</title>
        <authorList>
            <person name="Martin-Rodriguez A.J."/>
        </authorList>
    </citation>
    <scope>NUCLEOTIDE SEQUENCE</scope>
    <source>
        <strain evidence="2">DSM 16422</strain>
    </source>
</reference>
<protein>
    <submittedName>
        <fullName evidence="2">Uncharacterized protein</fullName>
    </submittedName>
</protein>
<dbReference type="RefSeq" id="WP_248993951.1">
    <property type="nucleotide sequence ID" value="NZ_JAKIKP010000001.1"/>
</dbReference>
<keyword evidence="1" id="KW-0472">Membrane</keyword>
<evidence type="ECO:0000313" key="3">
    <source>
        <dbReference type="Proteomes" id="UP001139333"/>
    </source>
</evidence>
<name>A0A9X1ZGI1_9GAMM</name>
<keyword evidence="1" id="KW-0812">Transmembrane</keyword>
<dbReference type="EMBL" id="JAKIKP010000001">
    <property type="protein sequence ID" value="MCL1141263.1"/>
    <property type="molecule type" value="Genomic_DNA"/>
</dbReference>
<evidence type="ECO:0000256" key="1">
    <source>
        <dbReference type="SAM" id="Phobius"/>
    </source>
</evidence>
<proteinExistence type="predicted"/>
<gene>
    <name evidence="2" type="ORF">L2672_00920</name>
</gene>